<dbReference type="InterPro" id="IPR046347">
    <property type="entry name" value="bZIP_sf"/>
</dbReference>
<accession>A0ABR1XM73</accession>
<dbReference type="PROSITE" id="PS00036">
    <property type="entry name" value="BZIP_BASIC"/>
    <property type="match status" value="1"/>
</dbReference>
<dbReference type="CDD" id="cd14686">
    <property type="entry name" value="bZIP"/>
    <property type="match status" value="1"/>
</dbReference>
<sequence length="52" mass="6014">ASLIDKRKRNSLAARKCRQKKVDRIEALEQALAAMTAERDELRVRMARMEGE</sequence>
<feature type="domain" description="BZIP" evidence="2">
    <location>
        <begin position="6"/>
        <end position="52"/>
    </location>
</feature>
<evidence type="ECO:0000259" key="2">
    <source>
        <dbReference type="PROSITE" id="PS50217"/>
    </source>
</evidence>
<name>A0ABR1XM73_9PEZI</name>
<keyword evidence="4" id="KW-1185">Reference proteome</keyword>
<protein>
    <recommendedName>
        <fullName evidence="2">BZIP domain-containing protein</fullName>
    </recommendedName>
</protein>
<dbReference type="SUPFAM" id="SSF57959">
    <property type="entry name" value="Leucine zipper domain"/>
    <property type="match status" value="1"/>
</dbReference>
<keyword evidence="1" id="KW-0175">Coiled coil</keyword>
<proteinExistence type="predicted"/>
<dbReference type="InterPro" id="IPR004827">
    <property type="entry name" value="bZIP"/>
</dbReference>
<dbReference type="PROSITE" id="PS50217">
    <property type="entry name" value="BZIP"/>
    <property type="match status" value="1"/>
</dbReference>
<feature type="coiled-coil region" evidence="1">
    <location>
        <begin position="18"/>
        <end position="52"/>
    </location>
</feature>
<dbReference type="Proteomes" id="UP001456524">
    <property type="component" value="Unassembled WGS sequence"/>
</dbReference>
<evidence type="ECO:0000256" key="1">
    <source>
        <dbReference type="SAM" id="Coils"/>
    </source>
</evidence>
<reference evidence="3 4" key="1">
    <citation type="journal article" date="2022" name="G3 (Bethesda)">
        <title>Enemy or ally: a genomic approach to elucidate the lifestyle of Phyllosticta citrichinaensis.</title>
        <authorList>
            <person name="Buijs V.A."/>
            <person name="Groenewald J.Z."/>
            <person name="Haridas S."/>
            <person name="LaButti K.M."/>
            <person name="Lipzen A."/>
            <person name="Martin F.M."/>
            <person name="Barry K."/>
            <person name="Grigoriev I.V."/>
            <person name="Crous P.W."/>
            <person name="Seidl M.F."/>
        </authorList>
    </citation>
    <scope>NUCLEOTIDE SEQUENCE [LARGE SCALE GENOMIC DNA]</scope>
    <source>
        <strain evidence="3 4">CBS 129764</strain>
    </source>
</reference>
<dbReference type="EMBL" id="JBBWUH010000008">
    <property type="protein sequence ID" value="KAK8159767.1"/>
    <property type="molecule type" value="Genomic_DNA"/>
</dbReference>
<evidence type="ECO:0000313" key="4">
    <source>
        <dbReference type="Proteomes" id="UP001456524"/>
    </source>
</evidence>
<evidence type="ECO:0000313" key="3">
    <source>
        <dbReference type="EMBL" id="KAK8159767.1"/>
    </source>
</evidence>
<organism evidence="3 4">
    <name type="scientific">Phyllosticta citrichinensis</name>
    <dbReference type="NCBI Taxonomy" id="1130410"/>
    <lineage>
        <taxon>Eukaryota</taxon>
        <taxon>Fungi</taxon>
        <taxon>Dikarya</taxon>
        <taxon>Ascomycota</taxon>
        <taxon>Pezizomycotina</taxon>
        <taxon>Dothideomycetes</taxon>
        <taxon>Dothideomycetes incertae sedis</taxon>
        <taxon>Botryosphaeriales</taxon>
        <taxon>Phyllostictaceae</taxon>
        <taxon>Phyllosticta</taxon>
    </lineage>
</organism>
<feature type="non-terminal residue" evidence="3">
    <location>
        <position position="52"/>
    </location>
</feature>
<dbReference type="Gene3D" id="1.20.5.170">
    <property type="match status" value="1"/>
</dbReference>
<feature type="non-terminal residue" evidence="3">
    <location>
        <position position="1"/>
    </location>
</feature>
<comment type="caution">
    <text evidence="3">The sequence shown here is derived from an EMBL/GenBank/DDBJ whole genome shotgun (WGS) entry which is preliminary data.</text>
</comment>
<gene>
    <name evidence="3" type="ORF">IWX90DRAFT_373512</name>
</gene>
<dbReference type="Pfam" id="PF07716">
    <property type="entry name" value="bZIP_2"/>
    <property type="match status" value="1"/>
</dbReference>